<protein>
    <submittedName>
        <fullName evidence="10">ComEC/Rec2 family competence protein</fullName>
    </submittedName>
</protein>
<evidence type="ECO:0000256" key="6">
    <source>
        <dbReference type="SAM" id="MobiDB-lite"/>
    </source>
</evidence>
<feature type="transmembrane region" description="Helical" evidence="7">
    <location>
        <begin position="448"/>
        <end position="470"/>
    </location>
</feature>
<feature type="transmembrane region" description="Helical" evidence="7">
    <location>
        <begin position="346"/>
        <end position="364"/>
    </location>
</feature>
<dbReference type="InterPro" id="IPR004477">
    <property type="entry name" value="ComEC_N"/>
</dbReference>
<dbReference type="Pfam" id="PF03772">
    <property type="entry name" value="Competence"/>
    <property type="match status" value="1"/>
</dbReference>
<keyword evidence="4 7" id="KW-1133">Transmembrane helix</keyword>
<accession>A0ABW4RAF2</accession>
<feature type="transmembrane region" description="Helical" evidence="7">
    <location>
        <begin position="50"/>
        <end position="68"/>
    </location>
</feature>
<dbReference type="NCBIfam" id="TIGR00360">
    <property type="entry name" value="ComEC_N-term"/>
    <property type="match status" value="1"/>
</dbReference>
<feature type="transmembrane region" description="Helical" evidence="7">
    <location>
        <begin position="107"/>
        <end position="130"/>
    </location>
</feature>
<evidence type="ECO:0000256" key="1">
    <source>
        <dbReference type="ARBA" id="ARBA00004651"/>
    </source>
</evidence>
<keyword evidence="11" id="KW-1185">Reference proteome</keyword>
<evidence type="ECO:0000256" key="5">
    <source>
        <dbReference type="ARBA" id="ARBA00023136"/>
    </source>
</evidence>
<dbReference type="EMBL" id="JBHUEN010000043">
    <property type="protein sequence ID" value="MFD1882980.1"/>
    <property type="molecule type" value="Genomic_DNA"/>
</dbReference>
<feature type="transmembrane region" description="Helical" evidence="7">
    <location>
        <begin position="575"/>
        <end position="594"/>
    </location>
</feature>
<dbReference type="InterPro" id="IPR025405">
    <property type="entry name" value="DUF4131"/>
</dbReference>
<feature type="transmembrane region" description="Helical" evidence="7">
    <location>
        <begin position="476"/>
        <end position="497"/>
    </location>
</feature>
<feature type="transmembrane region" description="Helical" evidence="7">
    <location>
        <begin position="544"/>
        <end position="563"/>
    </location>
</feature>
<feature type="transmembrane region" description="Helical" evidence="7">
    <location>
        <begin position="74"/>
        <end position="95"/>
    </location>
</feature>
<sequence length="869" mass="90565">MANIWGMNDGALTQGRHRLAGWFRHGLSRPAPQSDARYADATPVAARSGLMPWAAVALAIGIGGWFALPFEPGWRFYAGLGVAAALALMAARLAARLELGTVLNWPLADLLRMALLGLVLGLAGALIAGLHAHRAAGPVLTWRYYGPVEGRVVAIDRSARDLIRLTLDQVVMRNLAADRTPLRVRLSLHNGKATALPAPGTRVMLTAHLSPPPGPSEPDGHDFRLQSWFDGLGAVGYSRNPVMTVAPAEPGGALALHRLRMRISAAIQRSIDGQAGAVASALMTGDRSGIEERTNDIMRASNLYHIVSISGLHMGMLAGFVYGALRLVLAAACAFFGAGRGAALRVHKWAALAAILAAGAYLWISGGDVATKRAFIMVAVMLGAILADRRAISLRTVAVAAIAILVISPEALVSPGFQMSFAATVALIVSYPWWTRARQWVPPLIQPAALLLISSFVAGAATSPLAAAHFNRVAEYGLIANLLVVPVMGAVVMPAGVIAGLLGLLGLAGPALWVMGLGTEWMLYVAEWITGLKGATRAVVSPPGVVIILLGLGGVAVALCLRVPVRPLRKQPSQILGWLGVAVLGMAFTTWMTAGRPGLLVSAEGDAVGMMTPAGRAMSKPKGGAFAAETWLISDGDTATQQESAARPLWTGPANERRATWPGTGWQIVHATGKGALTRLDALCAPQTILITNALPGDDTSKKPSPKKKSLKKPSSTKAPPEKSSPKTAALKKPSPKEPLPANSATSPKPGPSEATKLPVPDMAPTGAIAESGVKSPQATSANAEKSIPPDAKPPTAPEVAAAKADANPTGGAAGVPARARKSACLMLDPQSLRKSGAVRIEMKNGLPQVITARRETGRRLWTAPGSLR</sequence>
<keyword evidence="5 7" id="KW-0472">Membrane</keyword>
<evidence type="ECO:0000313" key="10">
    <source>
        <dbReference type="EMBL" id="MFD1882980.1"/>
    </source>
</evidence>
<evidence type="ECO:0000259" key="9">
    <source>
        <dbReference type="Pfam" id="PF13567"/>
    </source>
</evidence>
<evidence type="ECO:0000256" key="3">
    <source>
        <dbReference type="ARBA" id="ARBA00022692"/>
    </source>
</evidence>
<feature type="domain" description="ComEC/Rec2-related protein" evidence="8">
    <location>
        <begin position="282"/>
        <end position="562"/>
    </location>
</feature>
<dbReference type="PANTHER" id="PTHR30619">
    <property type="entry name" value="DNA INTERNALIZATION/COMPETENCE PROTEIN COMEC/REC2"/>
    <property type="match status" value="1"/>
</dbReference>
<feature type="domain" description="DUF4131" evidence="9">
    <location>
        <begin position="77"/>
        <end position="239"/>
    </location>
</feature>
<reference evidence="11" key="1">
    <citation type="journal article" date="2019" name="Int. J. Syst. Evol. Microbiol.">
        <title>The Global Catalogue of Microorganisms (GCM) 10K type strain sequencing project: providing services to taxonomists for standard genome sequencing and annotation.</title>
        <authorList>
            <consortium name="The Broad Institute Genomics Platform"/>
            <consortium name="The Broad Institute Genome Sequencing Center for Infectious Disease"/>
            <person name="Wu L."/>
            <person name="Ma J."/>
        </authorList>
    </citation>
    <scope>NUCLEOTIDE SEQUENCE [LARGE SCALE GENOMIC DNA]</scope>
    <source>
        <strain evidence="11">CCUG 56029</strain>
    </source>
</reference>
<dbReference type="InterPro" id="IPR052159">
    <property type="entry name" value="Competence_DNA_uptake"/>
</dbReference>
<feature type="transmembrane region" description="Helical" evidence="7">
    <location>
        <begin position="419"/>
        <end position="436"/>
    </location>
</feature>
<evidence type="ECO:0000313" key="11">
    <source>
        <dbReference type="Proteomes" id="UP001597213"/>
    </source>
</evidence>
<feature type="transmembrane region" description="Helical" evidence="7">
    <location>
        <begin position="504"/>
        <end position="524"/>
    </location>
</feature>
<feature type="transmembrane region" description="Helical" evidence="7">
    <location>
        <begin position="394"/>
        <end position="413"/>
    </location>
</feature>
<evidence type="ECO:0000259" key="8">
    <source>
        <dbReference type="Pfam" id="PF03772"/>
    </source>
</evidence>
<feature type="compositionally biased region" description="Polar residues" evidence="6">
    <location>
        <begin position="775"/>
        <end position="784"/>
    </location>
</feature>
<keyword evidence="3 7" id="KW-0812">Transmembrane</keyword>
<feature type="transmembrane region" description="Helical" evidence="7">
    <location>
        <begin position="303"/>
        <end position="325"/>
    </location>
</feature>
<organism evidence="10 11">
    <name type="scientific">Paracoccus pacificus</name>
    <dbReference type="NCBI Taxonomy" id="1463598"/>
    <lineage>
        <taxon>Bacteria</taxon>
        <taxon>Pseudomonadati</taxon>
        <taxon>Pseudomonadota</taxon>
        <taxon>Alphaproteobacteria</taxon>
        <taxon>Rhodobacterales</taxon>
        <taxon>Paracoccaceae</taxon>
        <taxon>Paracoccus</taxon>
    </lineage>
</organism>
<evidence type="ECO:0000256" key="7">
    <source>
        <dbReference type="SAM" id="Phobius"/>
    </source>
</evidence>
<evidence type="ECO:0000256" key="4">
    <source>
        <dbReference type="ARBA" id="ARBA00022989"/>
    </source>
</evidence>
<keyword evidence="2" id="KW-1003">Cell membrane</keyword>
<comment type="subcellular location">
    <subcellularLocation>
        <location evidence="1">Cell membrane</location>
        <topology evidence="1">Multi-pass membrane protein</topology>
    </subcellularLocation>
</comment>
<gene>
    <name evidence="10" type="ORF">ACFSCT_14755</name>
</gene>
<dbReference type="RefSeq" id="WP_379143945.1">
    <property type="nucleotide sequence ID" value="NZ_JBHUEN010000043.1"/>
</dbReference>
<proteinExistence type="predicted"/>
<dbReference type="Pfam" id="PF13567">
    <property type="entry name" value="DUF4131"/>
    <property type="match status" value="1"/>
</dbReference>
<dbReference type="PANTHER" id="PTHR30619:SF1">
    <property type="entry name" value="RECOMBINATION PROTEIN 2"/>
    <property type="match status" value="1"/>
</dbReference>
<dbReference type="Proteomes" id="UP001597213">
    <property type="component" value="Unassembled WGS sequence"/>
</dbReference>
<name>A0ABW4RAF2_9RHOB</name>
<evidence type="ECO:0000256" key="2">
    <source>
        <dbReference type="ARBA" id="ARBA00022475"/>
    </source>
</evidence>
<feature type="region of interest" description="Disordered" evidence="6">
    <location>
        <begin position="694"/>
        <end position="819"/>
    </location>
</feature>
<comment type="caution">
    <text evidence="10">The sequence shown here is derived from an EMBL/GenBank/DDBJ whole genome shotgun (WGS) entry which is preliminary data.</text>
</comment>